<accession>A0A317JU41</accession>
<dbReference type="Proteomes" id="UP000246104">
    <property type="component" value="Unassembled WGS sequence"/>
</dbReference>
<evidence type="ECO:0000313" key="2">
    <source>
        <dbReference type="Proteomes" id="UP000246104"/>
    </source>
</evidence>
<gene>
    <name evidence="1" type="ORF">C5B42_02480</name>
</gene>
<name>A0A317JU41_9BACT</name>
<dbReference type="EMBL" id="PSRQ01000030">
    <property type="protein sequence ID" value="PWU23559.1"/>
    <property type="molecule type" value="Genomic_DNA"/>
</dbReference>
<organism evidence="1 2">
    <name type="scientific">Candidatus Cerribacteria bacterium 'Amazon FNV 2010 28 9'</name>
    <dbReference type="NCBI Taxonomy" id="2081795"/>
    <lineage>
        <taxon>Bacteria</taxon>
        <taxon>Candidatus Cerribacteria</taxon>
    </lineage>
</organism>
<comment type="caution">
    <text evidence="1">The sequence shown here is derived from an EMBL/GenBank/DDBJ whole genome shotgun (WGS) entry which is preliminary data.</text>
</comment>
<proteinExistence type="predicted"/>
<reference evidence="1 2" key="1">
    <citation type="submission" date="2018-02" db="EMBL/GenBank/DDBJ databases">
        <title>Genomic Reconstructions from Amazon Rainforest and Pasture Soil Reveal Novel Insights into the Physiology of Candidate Phyla in Tropical Sites.</title>
        <authorList>
            <person name="Kroeger M.E."/>
            <person name="Delmont T."/>
            <person name="Eren A.M."/>
            <person name="Guo J."/>
            <person name="Meyer K.M."/>
            <person name="Khan K."/>
            <person name="Rodrigues J.L.M."/>
            <person name="Bohannan B.J.M."/>
            <person name="Tringe S."/>
            <person name="Borges C.D."/>
            <person name="Tiedje J."/>
            <person name="Tsai S.M."/>
            <person name="Nusslein K."/>
        </authorList>
    </citation>
    <scope>NUCLEOTIDE SEQUENCE [LARGE SCALE GENOMIC DNA]</scope>
    <source>
        <strain evidence="1">Amazon FNV 2010 28 9</strain>
    </source>
</reference>
<sequence>MANQYVTNEVRAKLESVGLIPEDREPSEPLQGMQLLITGETKLEKNRFSIFHMPKDREGQEYKIILQGREGQAIVDKTSSLEEAIAILCSEYSKRKRG</sequence>
<protein>
    <submittedName>
        <fullName evidence="1">Uncharacterized protein</fullName>
    </submittedName>
</protein>
<dbReference type="AlphaFoldDB" id="A0A317JU41"/>
<evidence type="ECO:0000313" key="1">
    <source>
        <dbReference type="EMBL" id="PWU23559.1"/>
    </source>
</evidence>